<evidence type="ECO:0000313" key="18">
    <source>
        <dbReference type="Proteomes" id="UP001368318"/>
    </source>
</evidence>
<dbReference type="Gene3D" id="3.40.50.300">
    <property type="entry name" value="P-loop containing nucleotide triphosphate hydrolases"/>
    <property type="match status" value="1"/>
</dbReference>
<sequence>MKKNIIPHSYQISVNDRQKHNNHKSFLIWFTGLSGSGKSTIANVVEQKLHQKGIKTYTLDGDNIRKGINKDLTFAPEDRTENIRRIAEIANLMVDAGLVTLAAFVSPYKKDRENIRSIVKDVNFVEVYINTSVEECERRDVKGLYKKARAGEIKNMTGISAPYEAPENPDIEIQTEHESVEAAAQRIVEYITPKLSSNDE</sequence>
<dbReference type="PANTHER" id="PTHR11055:SF1">
    <property type="entry name" value="PAPS SYNTHETASE, ISOFORM D"/>
    <property type="match status" value="1"/>
</dbReference>
<comment type="pathway">
    <text evidence="3 13 14">Sulfur metabolism; hydrogen sulfide biosynthesis; sulfite from sulfate: step 2/3.</text>
</comment>
<comment type="catalytic activity">
    <reaction evidence="1 13 14">
        <text>adenosine 5'-phosphosulfate + ATP = 3'-phosphoadenylyl sulfate + ADP + H(+)</text>
        <dbReference type="Rhea" id="RHEA:24152"/>
        <dbReference type="ChEBI" id="CHEBI:15378"/>
        <dbReference type="ChEBI" id="CHEBI:30616"/>
        <dbReference type="ChEBI" id="CHEBI:58243"/>
        <dbReference type="ChEBI" id="CHEBI:58339"/>
        <dbReference type="ChEBI" id="CHEBI:456216"/>
        <dbReference type="EC" id="2.7.1.25"/>
    </reaction>
</comment>
<dbReference type="AlphaFoldDB" id="A0AAU6NWA7"/>
<dbReference type="InterPro" id="IPR059117">
    <property type="entry name" value="APS_kinase_dom"/>
</dbReference>
<comment type="similarity">
    <text evidence="4 13 14">Belongs to the APS kinase family.</text>
</comment>
<evidence type="ECO:0000256" key="10">
    <source>
        <dbReference type="ARBA" id="ARBA00029724"/>
    </source>
</evidence>
<feature type="domain" description="APS kinase" evidence="15">
    <location>
        <begin position="24"/>
        <end position="173"/>
    </location>
</feature>
<protein>
    <recommendedName>
        <fullName evidence="5 13">Adenylyl-sulfate kinase</fullName>
        <ecNumber evidence="5 13">2.7.1.25</ecNumber>
    </recommendedName>
    <alternativeName>
        <fullName evidence="11 13">APS kinase</fullName>
    </alternativeName>
    <alternativeName>
        <fullName evidence="12 13">ATP adenosine-5'-phosphosulfate 3'-phosphotransferase</fullName>
    </alternativeName>
    <alternativeName>
        <fullName evidence="10 13">Adenosine-5'-phosphosulfate kinase</fullName>
    </alternativeName>
</protein>
<dbReference type="GO" id="GO:0005524">
    <property type="term" value="F:ATP binding"/>
    <property type="evidence" value="ECO:0007669"/>
    <property type="project" value="UniProtKB-UniRule"/>
</dbReference>
<evidence type="ECO:0000256" key="2">
    <source>
        <dbReference type="ARBA" id="ARBA00002632"/>
    </source>
</evidence>
<keyword evidence="18" id="KW-1185">Reference proteome</keyword>
<feature type="active site" description="Phosphoserine intermediate" evidence="13">
    <location>
        <position position="106"/>
    </location>
</feature>
<dbReference type="Pfam" id="PF01583">
    <property type="entry name" value="APS_kinase"/>
    <property type="match status" value="1"/>
</dbReference>
<dbReference type="PANTHER" id="PTHR11055">
    <property type="entry name" value="BIFUNCTIONAL 3'-PHOSPHOADENOSINE 5'-PHOSPHOSULFATE SYNTHASE"/>
    <property type="match status" value="1"/>
</dbReference>
<dbReference type="GO" id="GO:0070814">
    <property type="term" value="P:hydrogen sulfide biosynthetic process"/>
    <property type="evidence" value="ECO:0007669"/>
    <property type="project" value="UniProtKB-UniRule"/>
</dbReference>
<evidence type="ECO:0000259" key="15">
    <source>
        <dbReference type="Pfam" id="PF01583"/>
    </source>
</evidence>
<dbReference type="GO" id="GO:0000103">
    <property type="term" value="P:sulfate assimilation"/>
    <property type="evidence" value="ECO:0007669"/>
    <property type="project" value="UniProtKB-UniRule"/>
</dbReference>
<evidence type="ECO:0000256" key="4">
    <source>
        <dbReference type="ARBA" id="ARBA00007008"/>
    </source>
</evidence>
<evidence type="ECO:0000313" key="17">
    <source>
        <dbReference type="EMBL" id="WXA13095.1"/>
    </source>
</evidence>
<feature type="binding site" evidence="13">
    <location>
        <begin position="32"/>
        <end position="39"/>
    </location>
    <ligand>
        <name>ATP</name>
        <dbReference type="ChEBI" id="CHEBI:30616"/>
    </ligand>
</feature>
<evidence type="ECO:0000256" key="5">
    <source>
        <dbReference type="ARBA" id="ARBA00012121"/>
    </source>
</evidence>
<evidence type="ECO:0000256" key="6">
    <source>
        <dbReference type="ARBA" id="ARBA00022679"/>
    </source>
</evidence>
<dbReference type="InterPro" id="IPR002891">
    <property type="entry name" value="APS"/>
</dbReference>
<proteinExistence type="inferred from homology"/>
<reference evidence="16 18" key="1">
    <citation type="submission" date="2023-10" db="EMBL/GenBank/DDBJ databases">
        <title>Culture-based analysis of two novel bacteria associated with mangrove crab gills.</title>
        <authorList>
            <person name="Yang X."/>
            <person name="Garuglieri E."/>
            <person name="Van Goethem M.W."/>
            <person name="Fusi M."/>
            <person name="Marasco R."/>
            <person name="Daffonchio D.G."/>
        </authorList>
    </citation>
    <scope>NUCLEOTIDE SEQUENCE [LARGE SCALE GENOMIC DNA]</scope>
    <source>
        <strain evidence="17">UG2-1</strain>
        <strain evidence="16">UG2-2</strain>
        <strain evidence="18">UG2_2</strain>
    </source>
</reference>
<dbReference type="EMBL" id="CP136925">
    <property type="protein sequence ID" value="WXA13095.1"/>
    <property type="molecule type" value="Genomic_DNA"/>
</dbReference>
<comment type="function">
    <text evidence="2 13 14">Catalyzes the synthesis of activated sulfate.</text>
</comment>
<evidence type="ECO:0000256" key="3">
    <source>
        <dbReference type="ARBA" id="ARBA00004806"/>
    </source>
</evidence>
<dbReference type="HAMAP" id="MF_00065">
    <property type="entry name" value="Adenylyl_sulf_kinase"/>
    <property type="match status" value="1"/>
</dbReference>
<dbReference type="NCBIfam" id="TIGR00455">
    <property type="entry name" value="apsK"/>
    <property type="match status" value="1"/>
</dbReference>
<dbReference type="FunFam" id="3.40.50.300:FF:000212">
    <property type="entry name" value="Adenylyl-sulfate kinase"/>
    <property type="match status" value="1"/>
</dbReference>
<dbReference type="GO" id="GO:0004020">
    <property type="term" value="F:adenylylsulfate kinase activity"/>
    <property type="evidence" value="ECO:0007669"/>
    <property type="project" value="UniProtKB-UniRule"/>
</dbReference>
<dbReference type="Proteomes" id="UP001368318">
    <property type="component" value="Chromosome"/>
</dbReference>
<keyword evidence="9 13" id="KW-0067">ATP-binding</keyword>
<keyword evidence="6 13" id="KW-0808">Transferase</keyword>
<dbReference type="EMBL" id="CP136924">
    <property type="protein sequence ID" value="WXA01745.1"/>
    <property type="molecule type" value="Genomic_DNA"/>
</dbReference>
<organism evidence="16 18">
    <name type="scientific">Mangrovimonas cancribranchiae</name>
    <dbReference type="NCBI Taxonomy" id="3080055"/>
    <lineage>
        <taxon>Bacteria</taxon>
        <taxon>Pseudomonadati</taxon>
        <taxon>Bacteroidota</taxon>
        <taxon>Flavobacteriia</taxon>
        <taxon>Flavobacteriales</taxon>
        <taxon>Flavobacteriaceae</taxon>
        <taxon>Mangrovimonas</taxon>
    </lineage>
</organism>
<gene>
    <name evidence="13 16" type="primary">cysC</name>
    <name evidence="17" type="ORF">R3L15_13325</name>
    <name evidence="16" type="ORF">R3L16_08265</name>
</gene>
<evidence type="ECO:0000256" key="11">
    <source>
        <dbReference type="ARBA" id="ARBA00031393"/>
    </source>
</evidence>
<accession>A0AAU6NWA7</accession>
<keyword evidence="8 13" id="KW-0418">Kinase</keyword>
<dbReference type="NCBIfam" id="NF003013">
    <property type="entry name" value="PRK03846.1"/>
    <property type="match status" value="1"/>
</dbReference>
<name>A0AAU6NWA7_9FLAO</name>
<dbReference type="KEGG" id="mcaa:R3L15_13325"/>
<evidence type="ECO:0000256" key="8">
    <source>
        <dbReference type="ARBA" id="ARBA00022777"/>
    </source>
</evidence>
<evidence type="ECO:0000256" key="9">
    <source>
        <dbReference type="ARBA" id="ARBA00022840"/>
    </source>
</evidence>
<dbReference type="InterPro" id="IPR027417">
    <property type="entry name" value="P-loop_NTPase"/>
</dbReference>
<evidence type="ECO:0000313" key="16">
    <source>
        <dbReference type="EMBL" id="WXA01745.1"/>
    </source>
</evidence>
<evidence type="ECO:0000256" key="7">
    <source>
        <dbReference type="ARBA" id="ARBA00022741"/>
    </source>
</evidence>
<keyword evidence="13" id="KW-0597">Phosphoprotein</keyword>
<evidence type="ECO:0000256" key="1">
    <source>
        <dbReference type="ARBA" id="ARBA00001823"/>
    </source>
</evidence>
<keyword evidence="7 13" id="KW-0547">Nucleotide-binding</keyword>
<dbReference type="EC" id="2.7.1.25" evidence="5 13"/>
<dbReference type="SUPFAM" id="SSF52540">
    <property type="entry name" value="P-loop containing nucleoside triphosphate hydrolases"/>
    <property type="match status" value="1"/>
</dbReference>
<evidence type="ECO:0000256" key="14">
    <source>
        <dbReference type="RuleBase" id="RU004347"/>
    </source>
</evidence>
<evidence type="ECO:0000256" key="13">
    <source>
        <dbReference type="HAMAP-Rule" id="MF_00065"/>
    </source>
</evidence>
<dbReference type="CDD" id="cd02027">
    <property type="entry name" value="APSK"/>
    <property type="match status" value="1"/>
</dbReference>
<evidence type="ECO:0000256" key="12">
    <source>
        <dbReference type="ARBA" id="ARBA00031464"/>
    </source>
</evidence>
<dbReference type="RefSeq" id="WP_338732261.1">
    <property type="nucleotide sequence ID" value="NZ_CP136924.1"/>
</dbReference>